<dbReference type="EMBL" id="RCNU01000009">
    <property type="protein sequence ID" value="RWQ93620.1"/>
    <property type="molecule type" value="Genomic_DNA"/>
</dbReference>
<evidence type="ECO:0000256" key="4">
    <source>
        <dbReference type="ARBA" id="ARBA00023136"/>
    </source>
</evidence>
<dbReference type="VEuPathDB" id="FungiDB:C8Q69DRAFT_329388"/>
<comment type="subcellular location">
    <subcellularLocation>
        <location evidence="1">Mitochondrion</location>
    </subcellularLocation>
</comment>
<evidence type="ECO:0000256" key="1">
    <source>
        <dbReference type="ARBA" id="ARBA00004173"/>
    </source>
</evidence>
<evidence type="ECO:0000256" key="5">
    <source>
        <dbReference type="SAM" id="MobiDB-lite"/>
    </source>
</evidence>
<evidence type="ECO:0000256" key="2">
    <source>
        <dbReference type="ARBA" id="ARBA00022692"/>
    </source>
</evidence>
<dbReference type="GeneID" id="39596729"/>
<keyword evidence="3 6" id="KW-1133">Transmembrane helix</keyword>
<evidence type="ECO:0000256" key="6">
    <source>
        <dbReference type="SAM" id="Phobius"/>
    </source>
</evidence>
<gene>
    <name evidence="8" type="ORF">C8Q69DRAFT_329388</name>
</gene>
<keyword evidence="2 6" id="KW-0812">Transmembrane</keyword>
<dbReference type="PANTHER" id="PTHR28018">
    <property type="entry name" value="RESPIRATORY SUPERCOMPLEX FACTOR 2, MITOCHONDRIAL"/>
    <property type="match status" value="1"/>
</dbReference>
<feature type="compositionally biased region" description="Basic and acidic residues" evidence="5">
    <location>
        <begin position="192"/>
        <end position="205"/>
    </location>
</feature>
<organism evidence="8 9">
    <name type="scientific">Byssochlamys spectabilis</name>
    <name type="common">Paecilomyces variotii</name>
    <dbReference type="NCBI Taxonomy" id="264951"/>
    <lineage>
        <taxon>Eukaryota</taxon>
        <taxon>Fungi</taxon>
        <taxon>Dikarya</taxon>
        <taxon>Ascomycota</taxon>
        <taxon>Pezizomycotina</taxon>
        <taxon>Eurotiomycetes</taxon>
        <taxon>Eurotiomycetidae</taxon>
        <taxon>Eurotiales</taxon>
        <taxon>Thermoascaceae</taxon>
        <taxon>Paecilomyces</taxon>
    </lineage>
</organism>
<dbReference type="PANTHER" id="PTHR28018:SF3">
    <property type="entry name" value="RESPIRATORY SUPERCOMPLEX FACTOR 2, MITOCHONDRIAL"/>
    <property type="match status" value="1"/>
</dbReference>
<dbReference type="RefSeq" id="XP_028483265.1">
    <property type="nucleotide sequence ID" value="XM_028627452.1"/>
</dbReference>
<dbReference type="GO" id="GO:0005739">
    <property type="term" value="C:mitochondrion"/>
    <property type="evidence" value="ECO:0007669"/>
    <property type="project" value="UniProtKB-SubCell"/>
</dbReference>
<accession>A0A443HP97</accession>
<proteinExistence type="predicted"/>
<protein>
    <recommendedName>
        <fullName evidence="7">HIG1 domain-containing protein</fullName>
    </recommendedName>
</protein>
<feature type="transmembrane region" description="Helical" evidence="6">
    <location>
        <begin position="50"/>
        <end position="69"/>
    </location>
</feature>
<dbReference type="AlphaFoldDB" id="A0A443HP97"/>
<evidence type="ECO:0000256" key="3">
    <source>
        <dbReference type="ARBA" id="ARBA00022989"/>
    </source>
</evidence>
<dbReference type="STRING" id="264951.A0A443HP97"/>
<keyword evidence="9" id="KW-1185">Reference proteome</keyword>
<reference evidence="8 9" key="1">
    <citation type="journal article" date="2018" name="Front. Microbiol.">
        <title>Genomic and genetic insights into a cosmopolitan fungus, Paecilomyces variotii (Eurotiales).</title>
        <authorList>
            <person name="Urquhart A.S."/>
            <person name="Mondo S.J."/>
            <person name="Makela M.R."/>
            <person name="Hane J.K."/>
            <person name="Wiebenga A."/>
            <person name="He G."/>
            <person name="Mihaltcheva S."/>
            <person name="Pangilinan J."/>
            <person name="Lipzen A."/>
            <person name="Barry K."/>
            <person name="de Vries R.P."/>
            <person name="Grigoriev I.V."/>
            <person name="Idnurm A."/>
        </authorList>
    </citation>
    <scope>NUCLEOTIDE SEQUENCE [LARGE SCALE GENOMIC DNA]</scope>
    <source>
        <strain evidence="8 9">CBS 101075</strain>
    </source>
</reference>
<dbReference type="PROSITE" id="PS51503">
    <property type="entry name" value="HIG1"/>
    <property type="match status" value="1"/>
</dbReference>
<dbReference type="InterPro" id="IPR007667">
    <property type="entry name" value="Hypoxia_induced_domain"/>
</dbReference>
<name>A0A443HP97_BYSSP</name>
<comment type="caution">
    <text evidence="8">The sequence shown here is derived from an EMBL/GenBank/DDBJ whole genome shotgun (WGS) entry which is preliminary data.</text>
</comment>
<feature type="domain" description="HIG1" evidence="7">
    <location>
        <begin position="89"/>
        <end position="180"/>
    </location>
</feature>
<sequence length="262" mass="30098">MKILTKEEEDAHYRAVLKGGTIGTIAGLVGGWAGVLAASRRYPSFRQLTIPLRAFLVTSSGTFCGIIAADHSSRRFEAERNVNQTYLENREERLRREELAKMSFSERALAWAHEEKYKIIGASWILSIVGSFALVNRNPYLTGQQKIVQARVYAQGLTLAVMCATAAFEIHDQRKGEGLLDAARKKGTVPPTEHHERYEGEDLWKDMVAAEEQRMRQRNQKIREGEEKERRSQSEQKSQDKEEKKEEKEEKEEKEDKEEKKE</sequence>
<feature type="transmembrane region" description="Helical" evidence="6">
    <location>
        <begin position="119"/>
        <end position="136"/>
    </location>
</feature>
<feature type="compositionally biased region" description="Basic and acidic residues" evidence="5">
    <location>
        <begin position="211"/>
        <end position="248"/>
    </location>
</feature>
<dbReference type="GO" id="GO:0033617">
    <property type="term" value="P:mitochondrial respiratory chain complex IV assembly"/>
    <property type="evidence" value="ECO:0007669"/>
    <property type="project" value="TreeGrafter"/>
</dbReference>
<dbReference type="InterPro" id="IPR040153">
    <property type="entry name" value="Rcf2"/>
</dbReference>
<evidence type="ECO:0000313" key="8">
    <source>
        <dbReference type="EMBL" id="RWQ93620.1"/>
    </source>
</evidence>
<evidence type="ECO:0000259" key="7">
    <source>
        <dbReference type="PROSITE" id="PS51503"/>
    </source>
</evidence>
<feature type="transmembrane region" description="Helical" evidence="6">
    <location>
        <begin position="20"/>
        <end position="38"/>
    </location>
</feature>
<evidence type="ECO:0000313" key="9">
    <source>
        <dbReference type="Proteomes" id="UP000283841"/>
    </source>
</evidence>
<feature type="region of interest" description="Disordered" evidence="5">
    <location>
        <begin position="182"/>
        <end position="262"/>
    </location>
</feature>
<keyword evidence="4 6" id="KW-0472">Membrane</keyword>
<dbReference type="Proteomes" id="UP000283841">
    <property type="component" value="Unassembled WGS sequence"/>
</dbReference>
<dbReference type="Pfam" id="PF04588">
    <property type="entry name" value="HIG_1_N"/>
    <property type="match status" value="1"/>
</dbReference>